<evidence type="ECO:0000313" key="3">
    <source>
        <dbReference type="Proteomes" id="UP000271678"/>
    </source>
</evidence>
<feature type="transmembrane region" description="Helical" evidence="1">
    <location>
        <begin position="116"/>
        <end position="132"/>
    </location>
</feature>
<comment type="caution">
    <text evidence="2">The sequence shown here is derived from an EMBL/GenBank/DDBJ whole genome shotgun (WGS) entry which is preliminary data.</text>
</comment>
<reference evidence="2 3" key="1">
    <citation type="submission" date="2018-11" db="EMBL/GenBank/DDBJ databases">
        <title>Draft genome of Simplicispira Flexivirga sp. BO-16.</title>
        <authorList>
            <person name="Im W.T."/>
        </authorList>
    </citation>
    <scope>NUCLEOTIDE SEQUENCE [LARGE SCALE GENOMIC DNA]</scope>
    <source>
        <strain evidence="2 3">BO-16</strain>
    </source>
</reference>
<dbReference type="EMBL" id="RJJQ01000005">
    <property type="protein sequence ID" value="RNI23219.1"/>
    <property type="molecule type" value="Genomic_DNA"/>
</dbReference>
<keyword evidence="3" id="KW-1185">Reference proteome</keyword>
<sequence length="147" mass="15621">MDEQSSIPQTGDTPPAVQRTVRTMSLAIIGATVFFAVALCVTVGVGSANVLYVVLSVLLVIAGFFVAISFGYRAVASISEGPTAYLTGFMRRLLITDVPVLLNVAIGFIADSAIPYLVALPFSIASMWVHLVQSDSAQRRWGVSRKG</sequence>
<organism evidence="2 3">
    <name type="scientific">Flexivirga caeni</name>
    <dbReference type="NCBI Taxonomy" id="2294115"/>
    <lineage>
        <taxon>Bacteria</taxon>
        <taxon>Bacillati</taxon>
        <taxon>Actinomycetota</taxon>
        <taxon>Actinomycetes</taxon>
        <taxon>Micrococcales</taxon>
        <taxon>Dermacoccaceae</taxon>
        <taxon>Flexivirga</taxon>
    </lineage>
</organism>
<dbReference type="AlphaFoldDB" id="A0A3M9MCC6"/>
<gene>
    <name evidence="2" type="ORF">EFY87_07230</name>
</gene>
<dbReference type="Proteomes" id="UP000271678">
    <property type="component" value="Unassembled WGS sequence"/>
</dbReference>
<dbReference type="RefSeq" id="WP_123270800.1">
    <property type="nucleotide sequence ID" value="NZ_RJJQ01000005.1"/>
</dbReference>
<feature type="transmembrane region" description="Helical" evidence="1">
    <location>
        <begin position="93"/>
        <end position="110"/>
    </location>
</feature>
<keyword evidence="1" id="KW-0472">Membrane</keyword>
<accession>A0A3M9MCC6</accession>
<keyword evidence="1" id="KW-1133">Transmembrane helix</keyword>
<evidence type="ECO:0000313" key="2">
    <source>
        <dbReference type="EMBL" id="RNI23219.1"/>
    </source>
</evidence>
<keyword evidence="1" id="KW-0812">Transmembrane</keyword>
<feature type="transmembrane region" description="Helical" evidence="1">
    <location>
        <begin position="51"/>
        <end position="72"/>
    </location>
</feature>
<evidence type="ECO:0000256" key="1">
    <source>
        <dbReference type="SAM" id="Phobius"/>
    </source>
</evidence>
<name>A0A3M9MCC6_9MICO</name>
<feature type="transmembrane region" description="Helical" evidence="1">
    <location>
        <begin position="26"/>
        <end position="45"/>
    </location>
</feature>
<proteinExistence type="predicted"/>
<protein>
    <submittedName>
        <fullName evidence="2">Uncharacterized protein</fullName>
    </submittedName>
</protein>